<accession>A0A183CK53</accession>
<organism evidence="1 2">
    <name type="scientific">Globodera pallida</name>
    <name type="common">Potato cyst nematode worm</name>
    <name type="synonym">Heterodera pallida</name>
    <dbReference type="NCBI Taxonomy" id="36090"/>
    <lineage>
        <taxon>Eukaryota</taxon>
        <taxon>Metazoa</taxon>
        <taxon>Ecdysozoa</taxon>
        <taxon>Nematoda</taxon>
        <taxon>Chromadorea</taxon>
        <taxon>Rhabditida</taxon>
        <taxon>Tylenchina</taxon>
        <taxon>Tylenchomorpha</taxon>
        <taxon>Tylenchoidea</taxon>
        <taxon>Heteroderidae</taxon>
        <taxon>Heteroderinae</taxon>
        <taxon>Globodera</taxon>
    </lineage>
</organism>
<proteinExistence type="predicted"/>
<name>A0A183CK53_GLOPA</name>
<evidence type="ECO:0000313" key="2">
    <source>
        <dbReference type="WBParaSite" id="GPLIN_001325900"/>
    </source>
</evidence>
<protein>
    <submittedName>
        <fullName evidence="2">Ribonuclease toxin, BrnT, of type II toxin-antitoxin system</fullName>
    </submittedName>
</protein>
<reference evidence="2" key="2">
    <citation type="submission" date="2016-06" db="UniProtKB">
        <authorList>
            <consortium name="WormBaseParasite"/>
        </authorList>
    </citation>
    <scope>IDENTIFICATION</scope>
</reference>
<dbReference type="Proteomes" id="UP000050741">
    <property type="component" value="Unassembled WGS sequence"/>
</dbReference>
<keyword evidence="1" id="KW-1185">Reference proteome</keyword>
<reference evidence="1" key="1">
    <citation type="submission" date="2014-05" db="EMBL/GenBank/DDBJ databases">
        <title>The genome and life-stage specific transcriptomes of Globodera pallida elucidate key aspects of plant parasitism by a cyst nematode.</title>
        <authorList>
            <person name="Cotton J.A."/>
            <person name="Lilley C.J."/>
            <person name="Jones L.M."/>
            <person name="Kikuchi T."/>
            <person name="Reid A.J."/>
            <person name="Thorpe P."/>
            <person name="Tsai I.J."/>
            <person name="Beasley H."/>
            <person name="Blok V."/>
            <person name="Cock P.J.A."/>
            <person name="Van den Akker S.E."/>
            <person name="Holroyd N."/>
            <person name="Hunt M."/>
            <person name="Mantelin S."/>
            <person name="Naghra H."/>
            <person name="Pain A."/>
            <person name="Palomares-Rius J.E."/>
            <person name="Zarowiecki M."/>
            <person name="Berriman M."/>
            <person name="Jones J.T."/>
            <person name="Urwin P.E."/>
        </authorList>
    </citation>
    <scope>NUCLEOTIDE SEQUENCE [LARGE SCALE GENOMIC DNA]</scope>
    <source>
        <strain evidence="1">Lindley</strain>
    </source>
</reference>
<dbReference type="WBParaSite" id="GPLIN_001325900">
    <property type="protein sequence ID" value="GPLIN_001325900"/>
    <property type="gene ID" value="GPLIN_001325900"/>
</dbReference>
<evidence type="ECO:0000313" key="1">
    <source>
        <dbReference type="Proteomes" id="UP000050741"/>
    </source>
</evidence>
<sequence length="76" mass="8755">MSDHPREAQRHLEELEELNICDDIWLDTLALIGRVEVGTKFALISARFDAIVAIHLRHRKWMLGTLYIQRARSGTG</sequence>
<dbReference type="AlphaFoldDB" id="A0A183CK53"/>